<dbReference type="EMBL" id="VUKU01016433">
    <property type="protein sequence ID" value="KAF1425267.1"/>
    <property type="molecule type" value="Genomic_DNA"/>
</dbReference>
<evidence type="ECO:0000313" key="1">
    <source>
        <dbReference type="EMBL" id="KAF1425267.1"/>
    </source>
</evidence>
<evidence type="ECO:0000313" key="2">
    <source>
        <dbReference type="Proteomes" id="UP000785099"/>
    </source>
</evidence>
<proteinExistence type="predicted"/>
<dbReference type="AlphaFoldDB" id="A0A8J4ICQ6"/>
<accession>A0A8J4ICQ6</accession>
<feature type="non-terminal residue" evidence="1">
    <location>
        <position position="50"/>
    </location>
</feature>
<keyword evidence="2" id="KW-1185">Reference proteome</keyword>
<dbReference type="Proteomes" id="UP000785099">
    <property type="component" value="Unassembled WGS sequence"/>
</dbReference>
<protein>
    <submittedName>
        <fullName evidence="1">Uncharacterized protein</fullName>
    </submittedName>
</protein>
<comment type="caution">
    <text evidence="1">The sequence shown here is derived from an EMBL/GenBank/DDBJ whole genome shotgun (WGS) entry which is preliminary data.</text>
</comment>
<gene>
    <name evidence="1" type="ORF">FQV24_0014549</name>
</gene>
<reference evidence="1 2" key="1">
    <citation type="journal article" date="2019" name="Gigascience">
        <title>High-coverage genomes to elucidate the evolution of penguins.</title>
        <authorList>
            <person name="Pan H."/>
            <person name="Cole T.L."/>
            <person name="Bi X."/>
            <person name="Fang M."/>
            <person name="Zhou C."/>
            <person name="Yang Z."/>
            <person name="Ksepka D.T."/>
            <person name="Hart T."/>
            <person name="Bouzat J.L."/>
            <person name="Argilla L.S."/>
            <person name="Bertelsen M.F."/>
            <person name="Boersma P.D."/>
            <person name="Bost C.A."/>
            <person name="Cherel Y."/>
            <person name="Dann P."/>
            <person name="Fiddaman S.R."/>
            <person name="Howard P."/>
            <person name="Labuschagne K."/>
            <person name="Mattern T."/>
            <person name="Miller G."/>
            <person name="Parker P."/>
            <person name="Phillips R.A."/>
            <person name="Quillfeldt P."/>
            <person name="Ryan P.G."/>
            <person name="Taylor H."/>
            <person name="Thompson D.R."/>
            <person name="Young M.J."/>
            <person name="Ellegaard M.R."/>
            <person name="Gilbert M.T.P."/>
            <person name="Sinding M.S."/>
            <person name="Pacheco G."/>
            <person name="Shepherd L.D."/>
            <person name="Tennyson A.J.D."/>
            <person name="Grosser S."/>
            <person name="Kay E."/>
            <person name="Nupen L.J."/>
            <person name="Ellenberg U."/>
            <person name="Houston D.M."/>
            <person name="Reeve A.H."/>
            <person name="Johnson K."/>
            <person name="Masello J.F."/>
            <person name="Stracke T."/>
            <person name="McKinlay B."/>
            <person name="Borboroglu P.G."/>
            <person name="Zhang D.X."/>
            <person name="Zhang G."/>
        </authorList>
    </citation>
    <scope>NUCLEOTIDE SEQUENCE [LARGE SCALE GENOMIC DNA]</scope>
    <source>
        <strain evidence="1">GAPE 212</strain>
    </source>
</reference>
<name>A0A8J4ICQ6_SPHME</name>
<organism evidence="1 2">
    <name type="scientific">Spheniscus mendiculus</name>
    <name type="common">Galapagos penguin</name>
    <dbReference type="NCBI Taxonomy" id="156760"/>
    <lineage>
        <taxon>Eukaryota</taxon>
        <taxon>Metazoa</taxon>
        <taxon>Chordata</taxon>
        <taxon>Craniata</taxon>
        <taxon>Vertebrata</taxon>
        <taxon>Euteleostomi</taxon>
        <taxon>Archelosauria</taxon>
        <taxon>Archosauria</taxon>
        <taxon>Dinosauria</taxon>
        <taxon>Saurischia</taxon>
        <taxon>Theropoda</taxon>
        <taxon>Coelurosauria</taxon>
        <taxon>Aves</taxon>
        <taxon>Neognathae</taxon>
        <taxon>Neoaves</taxon>
        <taxon>Aequornithes</taxon>
        <taxon>Sphenisciformes</taxon>
        <taxon>Spheniscidae</taxon>
        <taxon>Spheniscus</taxon>
    </lineage>
</organism>
<sequence length="50" mass="5929">MCVCMCSINRQRTKCSRYLSCFIAYFKSCLLVCNDYLLWTDIKCFKGLRS</sequence>
<feature type="non-terminal residue" evidence="1">
    <location>
        <position position="1"/>
    </location>
</feature>